<keyword evidence="1" id="KW-0812">Transmembrane</keyword>
<keyword evidence="3" id="KW-1185">Reference proteome</keyword>
<name>A0A7Z0EUP9_9ACTN</name>
<dbReference type="EMBL" id="JACCFS010000001">
    <property type="protein sequence ID" value="NYJ38262.1"/>
    <property type="molecule type" value="Genomic_DNA"/>
</dbReference>
<feature type="transmembrane region" description="Helical" evidence="1">
    <location>
        <begin position="97"/>
        <end position="120"/>
    </location>
</feature>
<keyword evidence="1" id="KW-1133">Transmembrane helix</keyword>
<feature type="transmembrane region" description="Helical" evidence="1">
    <location>
        <begin position="20"/>
        <end position="42"/>
    </location>
</feature>
<protein>
    <submittedName>
        <fullName evidence="2">MFS family permease</fullName>
    </submittedName>
</protein>
<evidence type="ECO:0000313" key="2">
    <source>
        <dbReference type="EMBL" id="NYJ38262.1"/>
    </source>
</evidence>
<feature type="transmembrane region" description="Helical" evidence="1">
    <location>
        <begin position="329"/>
        <end position="350"/>
    </location>
</feature>
<dbReference type="AlphaFoldDB" id="A0A7Z0EUP9"/>
<comment type="caution">
    <text evidence="2">The sequence shown here is derived from an EMBL/GenBank/DDBJ whole genome shotgun (WGS) entry which is preliminary data.</text>
</comment>
<evidence type="ECO:0000256" key="1">
    <source>
        <dbReference type="SAM" id="Phobius"/>
    </source>
</evidence>
<dbReference type="RefSeq" id="WP_246406496.1">
    <property type="nucleotide sequence ID" value="NZ_JACCFS010000001.1"/>
</dbReference>
<reference evidence="2 3" key="1">
    <citation type="submission" date="2020-07" db="EMBL/GenBank/DDBJ databases">
        <title>Sequencing the genomes of 1000 actinobacteria strains.</title>
        <authorList>
            <person name="Klenk H.-P."/>
        </authorList>
    </citation>
    <scope>NUCLEOTIDE SEQUENCE [LARGE SCALE GENOMIC DNA]</scope>
    <source>
        <strain evidence="2 3">DSM 44442</strain>
    </source>
</reference>
<feature type="transmembrane region" description="Helical" evidence="1">
    <location>
        <begin position="200"/>
        <end position="223"/>
    </location>
</feature>
<gene>
    <name evidence="2" type="ORF">HNR10_006143</name>
</gene>
<accession>A0A7Z0EUP9</accession>
<feature type="transmembrane region" description="Helical" evidence="1">
    <location>
        <begin position="63"/>
        <end position="85"/>
    </location>
</feature>
<feature type="transmembrane region" description="Helical" evidence="1">
    <location>
        <begin position="150"/>
        <end position="168"/>
    </location>
</feature>
<keyword evidence="1" id="KW-0472">Membrane</keyword>
<sequence>MAPAPPTVSPSASGGLRPLLVPWSVLAWSAALLGVGLGWLAGVLPRGVPDTDGFGSLFTGQSLGTAAAAAIAVGAAGVVSALLLLRREGAGGRPAEAAAWAMAAAVLLVFLDGSLLALFGYSMMMPFVGWFVPGLFALWIEAVLEPTALVLLFCTLGTALWVAAALTHRRARRRACQRCGRDDHWSAQGERRVRARAAVVGRWAVAAGVVLALLYPMLRFPWLFGVVPGMSEADSAMIMADPYTIMIGVGLGSAGAVGAVLTLGLVQRWGVRFPRWMVGLAGRSVPVPLAVVPATVVAVALVAMGRSTIVQLATEDLSGSPLTEHLHSVVFVSMGLWGAALVVATAAYAVRRRAECGLCERGLPEVEPGRSPAPVR</sequence>
<evidence type="ECO:0000313" key="3">
    <source>
        <dbReference type="Proteomes" id="UP000572051"/>
    </source>
</evidence>
<feature type="transmembrane region" description="Helical" evidence="1">
    <location>
        <begin position="243"/>
        <end position="266"/>
    </location>
</feature>
<proteinExistence type="predicted"/>
<dbReference type="Proteomes" id="UP000572051">
    <property type="component" value="Unassembled WGS sequence"/>
</dbReference>
<organism evidence="2 3">
    <name type="scientific">Nocardiopsis aegyptia</name>
    <dbReference type="NCBI Taxonomy" id="220378"/>
    <lineage>
        <taxon>Bacteria</taxon>
        <taxon>Bacillati</taxon>
        <taxon>Actinomycetota</taxon>
        <taxon>Actinomycetes</taxon>
        <taxon>Streptosporangiales</taxon>
        <taxon>Nocardiopsidaceae</taxon>
        <taxon>Nocardiopsis</taxon>
    </lineage>
</organism>
<feature type="transmembrane region" description="Helical" evidence="1">
    <location>
        <begin position="287"/>
        <end position="309"/>
    </location>
</feature>